<accession>A0A392SQ63</accession>
<proteinExistence type="predicted"/>
<dbReference type="GO" id="GO:0003746">
    <property type="term" value="F:translation elongation factor activity"/>
    <property type="evidence" value="ECO:0007669"/>
    <property type="project" value="UniProtKB-KW"/>
</dbReference>
<dbReference type="PANTHER" id="PTHR43721">
    <property type="entry name" value="ELONGATION FACTOR TU-RELATED"/>
    <property type="match status" value="1"/>
</dbReference>
<dbReference type="InterPro" id="IPR050055">
    <property type="entry name" value="EF-Tu_GTPase"/>
</dbReference>
<evidence type="ECO:0000259" key="1">
    <source>
        <dbReference type="Pfam" id="PF00009"/>
    </source>
</evidence>
<feature type="domain" description="Tr-type G" evidence="1">
    <location>
        <begin position="1"/>
        <end position="42"/>
    </location>
</feature>
<sequence length="56" mass="6355">MPQTKEHILLARQVGVPSLVCFLNKVDAVDDPELLELVEMELRGTKNHLIVLLVFE</sequence>
<dbReference type="Pfam" id="PF00009">
    <property type="entry name" value="GTP_EFTU"/>
    <property type="match status" value="1"/>
</dbReference>
<keyword evidence="3" id="KW-1185">Reference proteome</keyword>
<dbReference type="PANTHER" id="PTHR43721:SF22">
    <property type="entry name" value="ELONGATION FACTOR TU, MITOCHONDRIAL"/>
    <property type="match status" value="1"/>
</dbReference>
<dbReference type="SUPFAM" id="SSF52540">
    <property type="entry name" value="P-loop containing nucleoside triphosphate hydrolases"/>
    <property type="match status" value="1"/>
</dbReference>
<dbReference type="GO" id="GO:0005525">
    <property type="term" value="F:GTP binding"/>
    <property type="evidence" value="ECO:0007669"/>
    <property type="project" value="InterPro"/>
</dbReference>
<evidence type="ECO:0000313" key="3">
    <source>
        <dbReference type="Proteomes" id="UP000265520"/>
    </source>
</evidence>
<comment type="caution">
    <text evidence="2">The sequence shown here is derived from an EMBL/GenBank/DDBJ whole genome shotgun (WGS) entry which is preliminary data.</text>
</comment>
<reference evidence="2 3" key="1">
    <citation type="journal article" date="2018" name="Front. Plant Sci.">
        <title>Red Clover (Trifolium pratense) and Zigzag Clover (T. medium) - A Picture of Genomic Similarities and Differences.</title>
        <authorList>
            <person name="Dluhosova J."/>
            <person name="Istvanek J."/>
            <person name="Nedelnik J."/>
            <person name="Repkova J."/>
        </authorList>
    </citation>
    <scope>NUCLEOTIDE SEQUENCE [LARGE SCALE GENOMIC DNA]</scope>
    <source>
        <strain evidence="3">cv. 10/8</strain>
        <tissue evidence="2">Leaf</tissue>
    </source>
</reference>
<dbReference type="GO" id="GO:0003924">
    <property type="term" value="F:GTPase activity"/>
    <property type="evidence" value="ECO:0007669"/>
    <property type="project" value="InterPro"/>
</dbReference>
<dbReference type="InterPro" id="IPR027417">
    <property type="entry name" value="P-loop_NTPase"/>
</dbReference>
<dbReference type="EMBL" id="LXQA010425434">
    <property type="protein sequence ID" value="MCI51013.1"/>
    <property type="molecule type" value="Genomic_DNA"/>
</dbReference>
<dbReference type="Proteomes" id="UP000265520">
    <property type="component" value="Unassembled WGS sequence"/>
</dbReference>
<keyword evidence="2" id="KW-0251">Elongation factor</keyword>
<evidence type="ECO:0000313" key="2">
    <source>
        <dbReference type="EMBL" id="MCI51013.1"/>
    </source>
</evidence>
<dbReference type="GO" id="GO:0070125">
    <property type="term" value="P:mitochondrial translational elongation"/>
    <property type="evidence" value="ECO:0007669"/>
    <property type="project" value="TreeGrafter"/>
</dbReference>
<organism evidence="2 3">
    <name type="scientific">Trifolium medium</name>
    <dbReference type="NCBI Taxonomy" id="97028"/>
    <lineage>
        <taxon>Eukaryota</taxon>
        <taxon>Viridiplantae</taxon>
        <taxon>Streptophyta</taxon>
        <taxon>Embryophyta</taxon>
        <taxon>Tracheophyta</taxon>
        <taxon>Spermatophyta</taxon>
        <taxon>Magnoliopsida</taxon>
        <taxon>eudicotyledons</taxon>
        <taxon>Gunneridae</taxon>
        <taxon>Pentapetalae</taxon>
        <taxon>rosids</taxon>
        <taxon>fabids</taxon>
        <taxon>Fabales</taxon>
        <taxon>Fabaceae</taxon>
        <taxon>Papilionoideae</taxon>
        <taxon>50 kb inversion clade</taxon>
        <taxon>NPAAA clade</taxon>
        <taxon>Hologalegina</taxon>
        <taxon>IRL clade</taxon>
        <taxon>Trifolieae</taxon>
        <taxon>Trifolium</taxon>
    </lineage>
</organism>
<keyword evidence="2" id="KW-0648">Protein biosynthesis</keyword>
<name>A0A392SQ63_9FABA</name>
<dbReference type="AlphaFoldDB" id="A0A392SQ63"/>
<dbReference type="Gene3D" id="3.40.50.300">
    <property type="entry name" value="P-loop containing nucleotide triphosphate hydrolases"/>
    <property type="match status" value="1"/>
</dbReference>
<dbReference type="InterPro" id="IPR000795">
    <property type="entry name" value="T_Tr_GTP-bd_dom"/>
</dbReference>
<dbReference type="GO" id="GO:0005739">
    <property type="term" value="C:mitochondrion"/>
    <property type="evidence" value="ECO:0007669"/>
    <property type="project" value="TreeGrafter"/>
</dbReference>
<protein>
    <submittedName>
        <fullName evidence="2">Elongation factor Tu mitochondrial-like</fullName>
    </submittedName>
</protein>